<proteinExistence type="inferred from homology"/>
<evidence type="ECO:0000256" key="2">
    <source>
        <dbReference type="SAM" id="MobiDB-lite"/>
    </source>
</evidence>
<dbReference type="SFLD" id="SFLDS00019">
    <property type="entry name" value="Glutathione_Transferase_(cytos"/>
    <property type="match status" value="1"/>
</dbReference>
<dbReference type="PANTHER" id="PTHR12289">
    <property type="entry name" value="METAXIN RELATED"/>
    <property type="match status" value="1"/>
</dbReference>
<feature type="compositionally biased region" description="Basic residues" evidence="2">
    <location>
        <begin position="373"/>
        <end position="382"/>
    </location>
</feature>
<name>A0A139AE92_GONPJ</name>
<dbReference type="InterPro" id="IPR033468">
    <property type="entry name" value="Metaxin_GST"/>
</dbReference>
<keyword evidence="3" id="KW-0812">Transmembrane</keyword>
<evidence type="ECO:0000313" key="6">
    <source>
        <dbReference type="EMBL" id="KXS15087.1"/>
    </source>
</evidence>
<dbReference type="OrthoDB" id="198787at2759"/>
<dbReference type="InterPro" id="IPR036282">
    <property type="entry name" value="Glutathione-S-Trfase_C_sf"/>
</dbReference>
<organism evidence="6 7">
    <name type="scientific">Gonapodya prolifera (strain JEL478)</name>
    <name type="common">Monoblepharis prolifera</name>
    <dbReference type="NCBI Taxonomy" id="1344416"/>
    <lineage>
        <taxon>Eukaryota</taxon>
        <taxon>Fungi</taxon>
        <taxon>Fungi incertae sedis</taxon>
        <taxon>Chytridiomycota</taxon>
        <taxon>Chytridiomycota incertae sedis</taxon>
        <taxon>Monoblepharidomycetes</taxon>
        <taxon>Monoblepharidales</taxon>
        <taxon>Gonapodyaceae</taxon>
        <taxon>Gonapodya</taxon>
    </lineage>
</organism>
<evidence type="ECO:0000256" key="3">
    <source>
        <dbReference type="SAM" id="Phobius"/>
    </source>
</evidence>
<dbReference type="SFLD" id="SFLDG01180">
    <property type="entry name" value="SUF1"/>
    <property type="match status" value="1"/>
</dbReference>
<feature type="transmembrane region" description="Helical" evidence="3">
    <location>
        <begin position="17"/>
        <end position="37"/>
    </location>
</feature>
<dbReference type="SFLD" id="SFLDG01200">
    <property type="entry name" value="SUF1.1"/>
    <property type="match status" value="1"/>
</dbReference>
<reference evidence="6 7" key="1">
    <citation type="journal article" date="2015" name="Genome Biol. Evol.">
        <title>Phylogenomic analyses indicate that early fungi evolved digesting cell walls of algal ancestors of land plants.</title>
        <authorList>
            <person name="Chang Y."/>
            <person name="Wang S."/>
            <person name="Sekimoto S."/>
            <person name="Aerts A.L."/>
            <person name="Choi C."/>
            <person name="Clum A."/>
            <person name="LaButti K.M."/>
            <person name="Lindquist E.A."/>
            <person name="Yee Ngan C."/>
            <person name="Ohm R.A."/>
            <person name="Salamov A.A."/>
            <person name="Grigoriev I.V."/>
            <person name="Spatafora J.W."/>
            <person name="Berbee M.L."/>
        </authorList>
    </citation>
    <scope>NUCLEOTIDE SEQUENCE [LARGE SCALE GENOMIC DNA]</scope>
    <source>
        <strain evidence="6 7">JEL478</strain>
    </source>
</reference>
<dbReference type="Pfam" id="PF17172">
    <property type="entry name" value="GST_N_4"/>
    <property type="match status" value="1"/>
</dbReference>
<dbReference type="CDD" id="cd03193">
    <property type="entry name" value="GST_C_Metaxin"/>
    <property type="match status" value="1"/>
</dbReference>
<evidence type="ECO:0000259" key="5">
    <source>
        <dbReference type="Pfam" id="PF17172"/>
    </source>
</evidence>
<dbReference type="GO" id="GO:0005737">
    <property type="term" value="C:cytoplasm"/>
    <property type="evidence" value="ECO:0007669"/>
    <property type="project" value="TreeGrafter"/>
</dbReference>
<dbReference type="OMA" id="YERWIEH"/>
<dbReference type="InterPro" id="IPR050931">
    <property type="entry name" value="Mito_Protein_Transport_Metaxin"/>
</dbReference>
<dbReference type="SUPFAM" id="SSF47616">
    <property type="entry name" value="GST C-terminal domain-like"/>
    <property type="match status" value="1"/>
</dbReference>
<dbReference type="SUPFAM" id="SSF52833">
    <property type="entry name" value="Thioredoxin-like"/>
    <property type="match status" value="1"/>
</dbReference>
<feature type="compositionally biased region" description="Polar residues" evidence="2">
    <location>
        <begin position="348"/>
        <end position="358"/>
    </location>
</feature>
<evidence type="ECO:0008006" key="8">
    <source>
        <dbReference type="Google" id="ProtNLM"/>
    </source>
</evidence>
<accession>A0A139AE92</accession>
<evidence type="ECO:0000256" key="1">
    <source>
        <dbReference type="ARBA" id="ARBA00006475"/>
    </source>
</evidence>
<gene>
    <name evidence="6" type="ORF">M427DRAFT_56981</name>
</gene>
<keyword evidence="7" id="KW-1185">Reference proteome</keyword>
<sequence length="382" mass="42467">MTTKLSIPLIQMDIDPFYAASVLIIVLTALITVAAYFRYQKLTANLAFESEHKDRVVLYQFKREDGAPSGSPFCTKAETILKFIGAEYDNVWSMPHKFERNKVPVFQYNGKVYHDSQIGYGRLAEDGVLEDLDAGLPEGKQAIGLAFRNLVELQLVPISAYERWVAEYPASLHKFLLKDVPYPIRLILMRTIQPNVKRGLMFGIGRYGQDMFTTLLPDSLKAISTQLGPNKWLLGTVSPTTADASFFGYLATNIAHGTFSPRTFAEIRRHPNIVAYYQRIRAQYWPEWRDPLAPVQAPVVNAPAPAAVTAPAPAVVKAPASPLAAVPVPPSEVNVPVILPRATRKTTRSAVSGESSNDTLKEEEPAEEVRTTRVLRRKTKAT</sequence>
<dbReference type="InterPro" id="IPR026928">
    <property type="entry name" value="FAX/IsoI-like"/>
</dbReference>
<evidence type="ECO:0000313" key="7">
    <source>
        <dbReference type="Proteomes" id="UP000070544"/>
    </source>
</evidence>
<dbReference type="InterPro" id="IPR036249">
    <property type="entry name" value="Thioredoxin-like_sf"/>
</dbReference>
<evidence type="ECO:0000259" key="4">
    <source>
        <dbReference type="Pfam" id="PF17171"/>
    </source>
</evidence>
<dbReference type="CDD" id="cd03054">
    <property type="entry name" value="GST_N_Metaxin"/>
    <property type="match status" value="1"/>
</dbReference>
<dbReference type="AlphaFoldDB" id="A0A139AE92"/>
<feature type="domain" description="Metaxin glutathione S-transferase" evidence="4">
    <location>
        <begin position="219"/>
        <end position="280"/>
    </location>
</feature>
<protein>
    <recommendedName>
        <fullName evidence="8">Thioredoxin-like fold domain-containing protein</fullName>
    </recommendedName>
</protein>
<dbReference type="Gene3D" id="1.20.1050.10">
    <property type="match status" value="1"/>
</dbReference>
<feature type="compositionally biased region" description="Basic and acidic residues" evidence="2">
    <location>
        <begin position="359"/>
        <end position="371"/>
    </location>
</feature>
<keyword evidence="3" id="KW-1133">Transmembrane helix</keyword>
<feature type="region of interest" description="Disordered" evidence="2">
    <location>
        <begin position="342"/>
        <end position="382"/>
    </location>
</feature>
<keyword evidence="3" id="KW-0472">Membrane</keyword>
<dbReference type="InterPro" id="IPR040079">
    <property type="entry name" value="Glutathione_S-Trfase"/>
</dbReference>
<dbReference type="Pfam" id="PF17171">
    <property type="entry name" value="GST_C_6"/>
    <property type="match status" value="1"/>
</dbReference>
<dbReference type="EMBL" id="KQ965764">
    <property type="protein sequence ID" value="KXS15087.1"/>
    <property type="molecule type" value="Genomic_DNA"/>
</dbReference>
<comment type="similarity">
    <text evidence="1">Belongs to the FAX family.</text>
</comment>
<dbReference type="InterPro" id="IPR012336">
    <property type="entry name" value="Thioredoxin-like_fold"/>
</dbReference>
<feature type="domain" description="Thioredoxin-like fold" evidence="5">
    <location>
        <begin position="72"/>
        <end position="166"/>
    </location>
</feature>
<dbReference type="Proteomes" id="UP000070544">
    <property type="component" value="Unassembled WGS sequence"/>
</dbReference>
<dbReference type="PANTHER" id="PTHR12289:SF41">
    <property type="entry name" value="FAILED AXON CONNECTIONS-RELATED"/>
    <property type="match status" value="1"/>
</dbReference>